<keyword evidence="2" id="KW-1133">Transmembrane helix</keyword>
<feature type="region of interest" description="Disordered" evidence="1">
    <location>
        <begin position="1"/>
        <end position="23"/>
    </location>
</feature>
<proteinExistence type="predicted"/>
<feature type="transmembrane region" description="Helical" evidence="2">
    <location>
        <begin position="58"/>
        <end position="79"/>
    </location>
</feature>
<reference evidence="4" key="1">
    <citation type="journal article" date="2019" name="Int. J. Syst. Evol. Microbiol.">
        <title>The Global Catalogue of Microorganisms (GCM) 10K type strain sequencing project: providing services to taxonomists for standard genome sequencing and annotation.</title>
        <authorList>
            <consortium name="The Broad Institute Genomics Platform"/>
            <consortium name="The Broad Institute Genome Sequencing Center for Infectious Disease"/>
            <person name="Wu L."/>
            <person name="Ma J."/>
        </authorList>
    </citation>
    <scope>NUCLEOTIDE SEQUENCE [LARGE SCALE GENOMIC DNA]</scope>
    <source>
        <strain evidence="4">CGMCC 1.12942</strain>
    </source>
</reference>
<protein>
    <submittedName>
        <fullName evidence="3">Uncharacterized protein</fullName>
    </submittedName>
</protein>
<gene>
    <name evidence="3" type="ORF">ACFQNG_20400</name>
</gene>
<evidence type="ECO:0000313" key="3">
    <source>
        <dbReference type="EMBL" id="MFC7443422.1"/>
    </source>
</evidence>
<evidence type="ECO:0000313" key="4">
    <source>
        <dbReference type="Proteomes" id="UP001596500"/>
    </source>
</evidence>
<evidence type="ECO:0000256" key="1">
    <source>
        <dbReference type="SAM" id="MobiDB-lite"/>
    </source>
</evidence>
<keyword evidence="2" id="KW-0812">Transmembrane</keyword>
<feature type="compositionally biased region" description="Basic and acidic residues" evidence="1">
    <location>
        <begin position="1"/>
        <end position="14"/>
    </location>
</feature>
<accession>A0ABW2RQW2</accession>
<keyword evidence="2" id="KW-0472">Membrane</keyword>
<name>A0ABW2RQW2_9BACL</name>
<sequence>MTDEKKSPHEESNHFETNIGRDNFGTVNQAEEMTFIEKVSNVANNTINNVKKHGLMPMFLLGVVVIAILSIIGVGTIVVQVKDVVAPNPEAELDGTWNLDQEETQRANVNNNGWADCDPNFTFKSGAFETRGPQGAAGGTYKVLSDNQVQFNATVFNVERNMNKSLIFYFKIKDDLLFLGKEPNLSSSCVFKRVE</sequence>
<dbReference type="RefSeq" id="WP_379867754.1">
    <property type="nucleotide sequence ID" value="NZ_JBHTBW010000087.1"/>
</dbReference>
<organism evidence="3 4">
    <name type="scientific">Laceyella putida</name>
    <dbReference type="NCBI Taxonomy" id="110101"/>
    <lineage>
        <taxon>Bacteria</taxon>
        <taxon>Bacillati</taxon>
        <taxon>Bacillota</taxon>
        <taxon>Bacilli</taxon>
        <taxon>Bacillales</taxon>
        <taxon>Thermoactinomycetaceae</taxon>
        <taxon>Laceyella</taxon>
    </lineage>
</organism>
<keyword evidence="4" id="KW-1185">Reference proteome</keyword>
<dbReference type="EMBL" id="JBHTBW010000087">
    <property type="protein sequence ID" value="MFC7443422.1"/>
    <property type="molecule type" value="Genomic_DNA"/>
</dbReference>
<comment type="caution">
    <text evidence="3">The sequence shown here is derived from an EMBL/GenBank/DDBJ whole genome shotgun (WGS) entry which is preliminary data.</text>
</comment>
<evidence type="ECO:0000256" key="2">
    <source>
        <dbReference type="SAM" id="Phobius"/>
    </source>
</evidence>
<dbReference type="Proteomes" id="UP001596500">
    <property type="component" value="Unassembled WGS sequence"/>
</dbReference>